<dbReference type="CDD" id="cd01298">
    <property type="entry name" value="ATZ_TRZ_like"/>
    <property type="match status" value="1"/>
</dbReference>
<feature type="binding site" evidence="4">
    <location>
        <position position="90"/>
    </location>
    <ligand>
        <name>substrate</name>
    </ligand>
</feature>
<evidence type="ECO:0000256" key="2">
    <source>
        <dbReference type="ARBA" id="ARBA00022801"/>
    </source>
</evidence>
<dbReference type="EMBL" id="JACJLA010000001">
    <property type="protein sequence ID" value="MBM6911844.1"/>
    <property type="molecule type" value="Genomic_DNA"/>
</dbReference>
<dbReference type="EC" id="3.5.4.28" evidence="4"/>
<organism evidence="6 7">
    <name type="scientific">Veillonella magna</name>
    <dbReference type="NCBI Taxonomy" id="464322"/>
    <lineage>
        <taxon>Bacteria</taxon>
        <taxon>Bacillati</taxon>
        <taxon>Bacillota</taxon>
        <taxon>Negativicutes</taxon>
        <taxon>Veillonellales</taxon>
        <taxon>Veillonellaceae</taxon>
        <taxon>Veillonella</taxon>
    </lineage>
</organism>
<accession>A0ABS2GCI1</accession>
<comment type="caution">
    <text evidence="6">The sequence shown here is derived from an EMBL/GenBank/DDBJ whole genome shotgun (WGS) entry which is preliminary data.</text>
</comment>
<dbReference type="PANTHER" id="PTHR43794">
    <property type="entry name" value="AMINOHYDROLASE SSNA-RELATED"/>
    <property type="match status" value="1"/>
</dbReference>
<feature type="binding site" evidence="4">
    <location>
        <position position="63"/>
    </location>
    <ligand>
        <name>Zn(2+)</name>
        <dbReference type="ChEBI" id="CHEBI:29105"/>
    </ligand>
</feature>
<evidence type="ECO:0000256" key="1">
    <source>
        <dbReference type="ARBA" id="ARBA00022723"/>
    </source>
</evidence>
<sequence length="425" mass="46541">MIDLVIQHVDVLSDDTVIRDAYISVNGGHIAEISTEAPKEAAKETIDGKGMLAAPGLVNTHTHIAMGLLRNYADDLELMDWLEHAIWPAEAKLTDDIVYWGTQLGIAEMLRSGTTCFSDMYFFMEQTAKAVQETGIRAVLSRGLAGVAPTADKALIENKELFTTWNGYDDNRIKVMLGPHAPYTCPDDYIRRVIALSEDIGAEIHMHLSETKGEVENVIKQTGKTPIAHMNDLGLFDRGCVAAHCVHVTAEDMDIMREKNVRVAHNPQSNLKLASGIAPVPEMLAKGITVGLGTDGSASNNNADMLEEVRLAATLHKARLYDPKAIPAQTAWNMGTIEGARVLGYDDLGVLKSGQRADIVLYNTTGMHWMPRYNDVASLVYAANSSDADTVVVAGKVLMKHRELLTIDEERLRAEIAKIHNVFAN</sequence>
<dbReference type="InterPro" id="IPR032466">
    <property type="entry name" value="Metal_Hydrolase"/>
</dbReference>
<dbReference type="EC" id="3.5.4.31" evidence="4"/>
<comment type="function">
    <text evidence="4">Catalyzes the deamination of 5-methylthioadenosine and S-adenosyl-L-homocysteine into 5-methylthioinosine and S-inosyl-L-homocysteine, respectively. Is also able to deaminate adenosine.</text>
</comment>
<keyword evidence="7" id="KW-1185">Reference proteome</keyword>
<protein>
    <recommendedName>
        <fullName evidence="4">5-methylthioadenosine/S-adenosylhomocysteine deaminase</fullName>
        <shortName evidence="4">MTA/SAH deaminase</shortName>
        <ecNumber evidence="4">3.5.4.28</ecNumber>
        <ecNumber evidence="4">3.5.4.31</ecNumber>
    </recommendedName>
</protein>
<comment type="similarity">
    <text evidence="4">Belongs to the metallo-dependent hydrolases superfamily. MTA/SAH deaminase family.</text>
</comment>
<gene>
    <name evidence="4" type="primary">mtaD</name>
    <name evidence="6" type="ORF">H6A01_00700</name>
</gene>
<proteinExistence type="inferred from homology"/>
<dbReference type="SUPFAM" id="SSF51556">
    <property type="entry name" value="Metallo-dependent hydrolases"/>
    <property type="match status" value="1"/>
</dbReference>
<name>A0ABS2GCI1_9FIRM</name>
<dbReference type="HAMAP" id="MF_01281">
    <property type="entry name" value="MTA_SAH_deamin"/>
    <property type="match status" value="1"/>
</dbReference>
<comment type="cofactor">
    <cofactor evidence="4">
        <name>Zn(2+)</name>
        <dbReference type="ChEBI" id="CHEBI:29105"/>
    </cofactor>
    <text evidence="4">Binds 1 zinc ion per subunit.</text>
</comment>
<dbReference type="InterPro" id="IPR023512">
    <property type="entry name" value="Deaminase_MtaD/DadD"/>
</dbReference>
<comment type="caution">
    <text evidence="4">Lacks conserved residue(s) required for the propagation of feature annotation.</text>
</comment>
<feature type="binding site" evidence="4">
    <location>
        <position position="207"/>
    </location>
    <ligand>
        <name>Zn(2+)</name>
        <dbReference type="ChEBI" id="CHEBI:29105"/>
    </ligand>
</feature>
<feature type="binding site" evidence="4">
    <location>
        <position position="142"/>
    </location>
    <ligand>
        <name>substrate</name>
    </ligand>
</feature>
<keyword evidence="2 4" id="KW-0378">Hydrolase</keyword>
<feature type="binding site" evidence="4">
    <location>
        <position position="210"/>
    </location>
    <ligand>
        <name>substrate</name>
    </ligand>
</feature>
<keyword evidence="1 4" id="KW-0479">Metal-binding</keyword>
<feature type="domain" description="Amidohydrolase-related" evidence="5">
    <location>
        <begin position="54"/>
        <end position="397"/>
    </location>
</feature>
<comment type="catalytic activity">
    <reaction evidence="4">
        <text>S-adenosyl-L-homocysteine + H2O + H(+) = S-inosyl-L-homocysteine + NH4(+)</text>
        <dbReference type="Rhea" id="RHEA:20716"/>
        <dbReference type="ChEBI" id="CHEBI:15377"/>
        <dbReference type="ChEBI" id="CHEBI:15378"/>
        <dbReference type="ChEBI" id="CHEBI:28938"/>
        <dbReference type="ChEBI" id="CHEBI:57856"/>
        <dbReference type="ChEBI" id="CHEBI:57985"/>
        <dbReference type="EC" id="3.5.4.28"/>
    </reaction>
</comment>
<feature type="binding site" evidence="4">
    <location>
        <position position="295"/>
    </location>
    <ligand>
        <name>Zn(2+)</name>
        <dbReference type="ChEBI" id="CHEBI:29105"/>
    </ligand>
</feature>
<comment type="catalytic activity">
    <reaction evidence="4">
        <text>S-methyl-5'-thioadenosine + H2O + H(+) = S-methyl-5'-thioinosine + NH4(+)</text>
        <dbReference type="Rhea" id="RHEA:25025"/>
        <dbReference type="ChEBI" id="CHEBI:15377"/>
        <dbReference type="ChEBI" id="CHEBI:15378"/>
        <dbReference type="ChEBI" id="CHEBI:17509"/>
        <dbReference type="ChEBI" id="CHEBI:28938"/>
        <dbReference type="ChEBI" id="CHEBI:48595"/>
        <dbReference type="EC" id="3.5.4.31"/>
    </reaction>
</comment>
<dbReference type="Pfam" id="PF01979">
    <property type="entry name" value="Amidohydro_1"/>
    <property type="match status" value="1"/>
</dbReference>
<evidence type="ECO:0000313" key="7">
    <source>
        <dbReference type="Proteomes" id="UP000707138"/>
    </source>
</evidence>
<dbReference type="InterPro" id="IPR011059">
    <property type="entry name" value="Metal-dep_hydrolase_composite"/>
</dbReference>
<feature type="binding site" evidence="4">
    <location>
        <position position="61"/>
    </location>
    <ligand>
        <name>Zn(2+)</name>
        <dbReference type="ChEBI" id="CHEBI:29105"/>
    </ligand>
</feature>
<feature type="binding site" evidence="4">
    <location>
        <position position="180"/>
    </location>
    <ligand>
        <name>substrate</name>
    </ligand>
</feature>
<dbReference type="InterPro" id="IPR050287">
    <property type="entry name" value="MTA/SAH_deaminase"/>
</dbReference>
<evidence type="ECO:0000313" key="6">
    <source>
        <dbReference type="EMBL" id="MBM6911844.1"/>
    </source>
</evidence>
<dbReference type="InterPro" id="IPR006680">
    <property type="entry name" value="Amidohydro-rel"/>
</dbReference>
<evidence type="ECO:0000256" key="3">
    <source>
        <dbReference type="ARBA" id="ARBA00022833"/>
    </source>
</evidence>
<dbReference type="Proteomes" id="UP000707138">
    <property type="component" value="Unassembled WGS sequence"/>
</dbReference>
<evidence type="ECO:0000256" key="4">
    <source>
        <dbReference type="HAMAP-Rule" id="MF_01281"/>
    </source>
</evidence>
<dbReference type="Gene3D" id="2.30.40.10">
    <property type="entry name" value="Urease, subunit C, domain 1"/>
    <property type="match status" value="1"/>
</dbReference>
<dbReference type="PANTHER" id="PTHR43794:SF11">
    <property type="entry name" value="AMIDOHYDROLASE-RELATED DOMAIN-CONTAINING PROTEIN"/>
    <property type="match status" value="1"/>
</dbReference>
<keyword evidence="3 4" id="KW-0862">Zinc</keyword>
<evidence type="ECO:0000259" key="5">
    <source>
        <dbReference type="Pfam" id="PF01979"/>
    </source>
</evidence>
<dbReference type="SUPFAM" id="SSF51338">
    <property type="entry name" value="Composite domain of metallo-dependent hydrolases"/>
    <property type="match status" value="1"/>
</dbReference>
<dbReference type="RefSeq" id="WP_205087163.1">
    <property type="nucleotide sequence ID" value="NZ_JACJLA010000001.1"/>
</dbReference>
<dbReference type="Gene3D" id="3.20.20.140">
    <property type="entry name" value="Metal-dependent hydrolases"/>
    <property type="match status" value="1"/>
</dbReference>
<reference evidence="6 7" key="1">
    <citation type="journal article" date="2021" name="Sci. Rep.">
        <title>The distribution of antibiotic resistance genes in chicken gut microbiota commensals.</title>
        <authorList>
            <person name="Juricova H."/>
            <person name="Matiasovicova J."/>
            <person name="Kubasova T."/>
            <person name="Cejkova D."/>
            <person name="Rychlik I."/>
        </authorList>
    </citation>
    <scope>NUCLEOTIDE SEQUENCE [LARGE SCALE GENOMIC DNA]</scope>
    <source>
        <strain evidence="6 7">An537</strain>
    </source>
</reference>
<feature type="binding site" evidence="4">
    <location>
        <position position="295"/>
    </location>
    <ligand>
        <name>substrate</name>
    </ligand>
</feature>